<dbReference type="Pfam" id="PF13489">
    <property type="entry name" value="Methyltransf_23"/>
    <property type="match status" value="1"/>
</dbReference>
<dbReference type="Gene3D" id="3.40.50.150">
    <property type="entry name" value="Vaccinia Virus protein VP39"/>
    <property type="match status" value="1"/>
</dbReference>
<dbReference type="GO" id="GO:0032259">
    <property type="term" value="P:methylation"/>
    <property type="evidence" value="ECO:0007669"/>
    <property type="project" value="UniProtKB-KW"/>
</dbReference>
<sequence length="300" mass="34395">MKKSIKHEGPVIDSAGHFNVIECNACKFKHVVPFPTLEELDVLYKEEFYSTAKPKYFASVEADREWWMETYRSYYHLFEKFTKGRKLLEIGSGPGYFLKCGQESGWDTLGIEPSPQAYEYSGKLGVKAINSFFSADIAGQIGQFDVVYMNTVLEHVLDPRALIENANKVLKPSGIICVVSPNEYNPLQIILKERLGYPAWWVAPPQHINYFDFHSIRGLLKNNGFMVLENLGTFPMEFFLLAGANYVGHDDIGKKCHAKRMEFEINMLKYGKAILEDFYKFLAKNNIGREFLVLAKKEKI</sequence>
<accession>A0A1F5WZD9</accession>
<comment type="caution">
    <text evidence="1">The sequence shown here is derived from an EMBL/GenBank/DDBJ whole genome shotgun (WGS) entry which is preliminary data.</text>
</comment>
<dbReference type="InterPro" id="IPR029063">
    <property type="entry name" value="SAM-dependent_MTases_sf"/>
</dbReference>
<dbReference type="SUPFAM" id="SSF53335">
    <property type="entry name" value="S-adenosyl-L-methionine-dependent methyltransferases"/>
    <property type="match status" value="1"/>
</dbReference>
<dbReference type="CDD" id="cd02440">
    <property type="entry name" value="AdoMet_MTases"/>
    <property type="match status" value="1"/>
</dbReference>
<evidence type="ECO:0000313" key="2">
    <source>
        <dbReference type="Proteomes" id="UP000178114"/>
    </source>
</evidence>
<reference evidence="1 2" key="1">
    <citation type="journal article" date="2016" name="Nat. Commun.">
        <title>Thousands of microbial genomes shed light on interconnected biogeochemical processes in an aquifer system.</title>
        <authorList>
            <person name="Anantharaman K."/>
            <person name="Brown C.T."/>
            <person name="Hug L.A."/>
            <person name="Sharon I."/>
            <person name="Castelle C.J."/>
            <person name="Probst A.J."/>
            <person name="Thomas B.C."/>
            <person name="Singh A."/>
            <person name="Wilkins M.J."/>
            <person name="Karaoz U."/>
            <person name="Brodie E.L."/>
            <person name="Williams K.H."/>
            <person name="Hubbard S.S."/>
            <person name="Banfield J.F."/>
        </authorList>
    </citation>
    <scope>NUCLEOTIDE SEQUENCE [LARGE SCALE GENOMIC DNA]</scope>
</reference>
<evidence type="ECO:0000313" key="1">
    <source>
        <dbReference type="EMBL" id="OGF80681.1"/>
    </source>
</evidence>
<organism evidence="1 2">
    <name type="scientific">Candidatus Giovannonibacteria bacterium RIFCSPLOWO2_01_FULL_45_34</name>
    <dbReference type="NCBI Taxonomy" id="1798351"/>
    <lineage>
        <taxon>Bacteria</taxon>
        <taxon>Candidatus Giovannoniibacteriota</taxon>
    </lineage>
</organism>
<dbReference type="AlphaFoldDB" id="A0A1F5WZD9"/>
<name>A0A1F5WZD9_9BACT</name>
<dbReference type="PANTHER" id="PTHR43861:SF5">
    <property type="entry name" value="BLL5978 PROTEIN"/>
    <property type="match status" value="1"/>
</dbReference>
<dbReference type="STRING" id="1798351.A2930_01785"/>
<protein>
    <submittedName>
        <fullName evidence="1">SAM-dependent methyltransferase</fullName>
    </submittedName>
</protein>
<keyword evidence="1" id="KW-0489">Methyltransferase</keyword>
<proteinExistence type="predicted"/>
<keyword evidence="1" id="KW-0808">Transferase</keyword>
<dbReference type="GO" id="GO:0008168">
    <property type="term" value="F:methyltransferase activity"/>
    <property type="evidence" value="ECO:0007669"/>
    <property type="project" value="UniProtKB-KW"/>
</dbReference>
<dbReference type="EMBL" id="MFID01000031">
    <property type="protein sequence ID" value="OGF80681.1"/>
    <property type="molecule type" value="Genomic_DNA"/>
</dbReference>
<gene>
    <name evidence="1" type="ORF">A2930_01785</name>
</gene>
<dbReference type="Proteomes" id="UP000178114">
    <property type="component" value="Unassembled WGS sequence"/>
</dbReference>
<dbReference type="PANTHER" id="PTHR43861">
    <property type="entry name" value="TRANS-ACONITATE 2-METHYLTRANSFERASE-RELATED"/>
    <property type="match status" value="1"/>
</dbReference>